<sequence>MVPLPYRDRNWKEPTCTVLGTDVPEGNSIPTASHLQDDVAIFMIENMSDEHAMGGRPLEEVTVSKPYEPFQ</sequence>
<name>A0AAV7UKX3_PLEWA</name>
<reference evidence="1" key="1">
    <citation type="journal article" date="2022" name="bioRxiv">
        <title>Sequencing and chromosome-scale assembly of the giantPleurodeles waltlgenome.</title>
        <authorList>
            <person name="Brown T."/>
            <person name="Elewa A."/>
            <person name="Iarovenko S."/>
            <person name="Subramanian E."/>
            <person name="Araus A.J."/>
            <person name="Petzold A."/>
            <person name="Susuki M."/>
            <person name="Suzuki K.-i.T."/>
            <person name="Hayashi T."/>
            <person name="Toyoda A."/>
            <person name="Oliveira C."/>
            <person name="Osipova E."/>
            <person name="Leigh N.D."/>
            <person name="Simon A."/>
            <person name="Yun M.H."/>
        </authorList>
    </citation>
    <scope>NUCLEOTIDE SEQUENCE</scope>
    <source>
        <strain evidence="1">20211129_DDA</strain>
        <tissue evidence="1">Liver</tissue>
    </source>
</reference>
<dbReference type="EMBL" id="JANPWB010000005">
    <property type="protein sequence ID" value="KAJ1189665.1"/>
    <property type="molecule type" value="Genomic_DNA"/>
</dbReference>
<accession>A0AAV7UKX3</accession>
<proteinExistence type="predicted"/>
<evidence type="ECO:0000313" key="2">
    <source>
        <dbReference type="Proteomes" id="UP001066276"/>
    </source>
</evidence>
<protein>
    <submittedName>
        <fullName evidence="1">Uncharacterized protein</fullName>
    </submittedName>
</protein>
<evidence type="ECO:0000313" key="1">
    <source>
        <dbReference type="EMBL" id="KAJ1189665.1"/>
    </source>
</evidence>
<dbReference type="AlphaFoldDB" id="A0AAV7UKX3"/>
<dbReference type="Proteomes" id="UP001066276">
    <property type="component" value="Chromosome 3_1"/>
</dbReference>
<comment type="caution">
    <text evidence="1">The sequence shown here is derived from an EMBL/GenBank/DDBJ whole genome shotgun (WGS) entry which is preliminary data.</text>
</comment>
<organism evidence="1 2">
    <name type="scientific">Pleurodeles waltl</name>
    <name type="common">Iberian ribbed newt</name>
    <dbReference type="NCBI Taxonomy" id="8319"/>
    <lineage>
        <taxon>Eukaryota</taxon>
        <taxon>Metazoa</taxon>
        <taxon>Chordata</taxon>
        <taxon>Craniata</taxon>
        <taxon>Vertebrata</taxon>
        <taxon>Euteleostomi</taxon>
        <taxon>Amphibia</taxon>
        <taxon>Batrachia</taxon>
        <taxon>Caudata</taxon>
        <taxon>Salamandroidea</taxon>
        <taxon>Salamandridae</taxon>
        <taxon>Pleurodelinae</taxon>
        <taxon>Pleurodeles</taxon>
    </lineage>
</organism>
<gene>
    <name evidence="1" type="ORF">NDU88_006409</name>
</gene>
<keyword evidence="2" id="KW-1185">Reference proteome</keyword>